<feature type="repeat" description="RCC1" evidence="3">
    <location>
        <begin position="228"/>
        <end position="279"/>
    </location>
</feature>
<dbReference type="InterPro" id="IPR051625">
    <property type="entry name" value="Signaling_Regulatory_Domain"/>
</dbReference>
<dbReference type="PROSITE" id="PS50088">
    <property type="entry name" value="ANK_REPEAT"/>
    <property type="match status" value="2"/>
</dbReference>
<dbReference type="EMBL" id="JALJOS010000004">
    <property type="protein sequence ID" value="KAK9839927.1"/>
    <property type="molecule type" value="Genomic_DNA"/>
</dbReference>
<feature type="compositionally biased region" description="Basic residues" evidence="4">
    <location>
        <begin position="1737"/>
        <end position="1747"/>
    </location>
</feature>
<feature type="compositionally biased region" description="Polar residues" evidence="4">
    <location>
        <begin position="955"/>
        <end position="965"/>
    </location>
</feature>
<evidence type="ECO:0000313" key="6">
    <source>
        <dbReference type="Proteomes" id="UP001438707"/>
    </source>
</evidence>
<protein>
    <submittedName>
        <fullName evidence="5">Uncharacterized protein</fullName>
    </submittedName>
</protein>
<feature type="compositionally biased region" description="Basic and acidic residues" evidence="4">
    <location>
        <begin position="1702"/>
        <end position="1716"/>
    </location>
</feature>
<feature type="region of interest" description="Disordered" evidence="4">
    <location>
        <begin position="932"/>
        <end position="1782"/>
    </location>
</feature>
<feature type="compositionally biased region" description="Low complexity" evidence="4">
    <location>
        <begin position="1027"/>
        <end position="1043"/>
    </location>
</feature>
<sequence>MEKLTGTVAQERAPAGREARAVLDRVSGADTTALHEAIWRNNIGVVERLLAAGASTEIADGESGWTALHRALYWGHLQTAALLLAAGAQCTALDHQGRTPLDLLSAELRPFLKQTQGEAYAWGSGTNYQLGTGATPTYAAPTRVETLHALQITQIAAAKFHSAAVTAAGELYTWGFGRGGRLGHPDFDIHSGEGAVIVPRQVVAGLGRRQVTLVAAAKHHTVVATSTGEMWSWGSNRDGRLGYPAVDTQPTPRRVMATRHQKVIAVAAGNRHTAAIVEGGLVLAWGSNEHGQLGYGTTDSASNAVPRIVEAMKGKHLVAVAAAKRHTVVLTREGDVFTWGHRMVTPKRVQLAGSRDTARLPSAAFSQPVLGSSPSSSWAASMQNQLEFHRGQTEVRHPTVTAIAAGAAHTSCLTTSGTVMAWRSPDPVLAVQEVGGSLQGKRVISISAGKYRTAAVTDEGDVYMWEGWSKPLEPGQCPPRTAPTPVPASGSQLPPLVPVNHPLPGAAFQGVAGQSPPSSTLAAGLLGANVEGKGLTKSASEPSPVDSSRKRATESGSRRKQHKKSWRSFEQIQPERVEGMKRAACIAVGEKHSLAMQCWCQTPCTPLAVLPQPQSDAMPDSLSDAGSLLSPRADAGSITSHDASVDEAAGGARLGWQDPSRYWQDIELAVVDGSDEHAQSSRSKKLWEGVATLQRMCERELAQNMVEPRTVLQVLDFADAAGSKMLRAHCLGVAVSNLDLVLLEARAALDELSPHLLATLEQLYKAVVAFADGLVPLDSQDAEGWEQRWLAARPSACSTSCGPVDEEREIMPDQEIAGEGAIQASEPGSRVPSLLQGTRSFSNGQEATQAAAIFRQVRNLKKKLQQIEGLRSKPAFTLDPQQRNKLSQEPSLQAALDALETGASLAQVQPLLDGVMSSSPAQKVSLLDSAKDLAGASRSSRKTGDKKKTSKLRQESTSNNAQSPPTELMGSSPPQLPAALPSPDAFKNIPRLPDGSITQAGIAPASQSPPRVTVGFQAPEQPSTPHASGPSAAAPTQPSAPSAWGRPLAQRSPSMASSQSMDQHVPSLQTPPLPRRQGGFAPKTPIASILTQADSSSSAWPSASGASIASPDPIASLGMPPGSATGSGSGKKPSKAAPRKGGLSLFLAGDLDKPPTPPPVIHKSPAASNEPVLGWATPSAAPNTAFSLRSIQDQEEAAGAPAGKLRSGSGLLKSGAVGPRPAESGPKDAAGQAIPLAQLVRKTPPIAVTPSSSQSAAAAAKDKGPVWGGAQGGSPTASGVNPSLRSIQVEQEQSRAVLGRSWGASGASPGSAGRSFHPPPSSWLTQSSSAAAVPGSSPGSLFPAAGGSGSPNPALARRSEAAVDPGKSRWFVQEARPQVTPLPSIQSEEFIEKELHGTTASVPDSGEPEAQGQAADPKGTSQKGPSQQKQRHRKQHPGSSEDQGLLHDRKHSGRDTTPRQARQTRQPQAESDGAAGSERMHPNRQRRSRVDHRQQQRSQGDHDCAGEAPAEPSNAAADPAEQSGSSHSTAEAERPGMGGRGNVARGQRSPGYHGRNARGPGHDRHAGSEAQAVDGPDTAPDHYHQQQRGQWHKHYGPRSPRHSREPGAQTSDGPGTAFNQRQQDQQHGVQQHRQRGPRSPRHHREPGAGGMNRHGSKGSAEGSQQGAPSRHGNQHHQGHGRRPSGANQQHHGKGSGSFHGSHSHEQQPECVNRHYNPEATALPSSGARAGTPDGTNRRQRANRRPRRHSDGSLAPAGPFEHQAAEAHGLGAVPEAQAQQSIS</sequence>
<dbReference type="Pfam" id="PF12796">
    <property type="entry name" value="Ank_2"/>
    <property type="match status" value="1"/>
</dbReference>
<dbReference type="Pfam" id="PF00415">
    <property type="entry name" value="RCC1"/>
    <property type="match status" value="4"/>
</dbReference>
<dbReference type="InterPro" id="IPR000408">
    <property type="entry name" value="Reg_chr_condens"/>
</dbReference>
<feature type="compositionally biased region" description="Polar residues" evidence="4">
    <location>
        <begin position="1419"/>
        <end position="1428"/>
    </location>
</feature>
<accession>A0AAW1S2T1</accession>
<gene>
    <name evidence="5" type="ORF">WJX74_000504</name>
</gene>
<proteinExistence type="predicted"/>
<feature type="compositionally biased region" description="Basic and acidic residues" evidence="4">
    <location>
        <begin position="1491"/>
        <end position="1505"/>
    </location>
</feature>
<dbReference type="PROSITE" id="PS00626">
    <property type="entry name" value="RCC1_2"/>
    <property type="match status" value="1"/>
</dbReference>
<feature type="repeat" description="ANK" evidence="2">
    <location>
        <begin position="63"/>
        <end position="95"/>
    </location>
</feature>
<feature type="repeat" description="RCC1" evidence="3">
    <location>
        <begin position="169"/>
        <end position="227"/>
    </location>
</feature>
<dbReference type="PANTHER" id="PTHR22872">
    <property type="entry name" value="BTK-BINDING PROTEIN-RELATED"/>
    <property type="match status" value="1"/>
</dbReference>
<evidence type="ECO:0000256" key="1">
    <source>
        <dbReference type="ARBA" id="ARBA00022737"/>
    </source>
</evidence>
<dbReference type="PANTHER" id="PTHR22872:SF2">
    <property type="entry name" value="INHIBITOR OF BRUTON TYROSINE KINASE"/>
    <property type="match status" value="1"/>
</dbReference>
<dbReference type="SUPFAM" id="SSF50985">
    <property type="entry name" value="RCC1/BLIP-II"/>
    <property type="match status" value="2"/>
</dbReference>
<evidence type="ECO:0000313" key="5">
    <source>
        <dbReference type="EMBL" id="KAK9839927.1"/>
    </source>
</evidence>
<name>A0AAW1S2T1_9CHLO</name>
<feature type="compositionally biased region" description="Low complexity" evidence="4">
    <location>
        <begin position="1327"/>
        <end position="1340"/>
    </location>
</feature>
<evidence type="ECO:0000256" key="4">
    <source>
        <dbReference type="SAM" id="MobiDB-lite"/>
    </source>
</evidence>
<feature type="repeat" description="ANK" evidence="2">
    <location>
        <begin position="29"/>
        <end position="61"/>
    </location>
</feature>
<dbReference type="PROSITE" id="PS50012">
    <property type="entry name" value="RCC1_3"/>
    <property type="match status" value="4"/>
</dbReference>
<dbReference type="SMART" id="SM00248">
    <property type="entry name" value="ANK"/>
    <property type="match status" value="2"/>
</dbReference>
<dbReference type="Proteomes" id="UP001438707">
    <property type="component" value="Unassembled WGS sequence"/>
</dbReference>
<dbReference type="InterPro" id="IPR036770">
    <property type="entry name" value="Ankyrin_rpt-contain_sf"/>
</dbReference>
<reference evidence="5 6" key="1">
    <citation type="journal article" date="2024" name="Nat. Commun.">
        <title>Phylogenomics reveals the evolutionary origins of lichenization in chlorophyte algae.</title>
        <authorList>
            <person name="Puginier C."/>
            <person name="Libourel C."/>
            <person name="Otte J."/>
            <person name="Skaloud P."/>
            <person name="Haon M."/>
            <person name="Grisel S."/>
            <person name="Petersen M."/>
            <person name="Berrin J.G."/>
            <person name="Delaux P.M."/>
            <person name="Dal Grande F."/>
            <person name="Keller J."/>
        </authorList>
    </citation>
    <scope>NUCLEOTIDE SEQUENCE [LARGE SCALE GENOMIC DNA]</scope>
    <source>
        <strain evidence="5 6">SAG 2145</strain>
    </source>
</reference>
<feature type="repeat" description="RCC1" evidence="3">
    <location>
        <begin position="117"/>
        <end position="168"/>
    </location>
</feature>
<evidence type="ECO:0000256" key="2">
    <source>
        <dbReference type="PROSITE-ProRule" id="PRU00023"/>
    </source>
</evidence>
<dbReference type="InterPro" id="IPR009091">
    <property type="entry name" value="RCC1/BLIP-II"/>
</dbReference>
<keyword evidence="1" id="KW-0677">Repeat</keyword>
<feature type="region of interest" description="Disordered" evidence="4">
    <location>
        <begin position="533"/>
        <end position="573"/>
    </location>
</feature>
<feature type="repeat" description="RCC1" evidence="3">
    <location>
        <begin position="280"/>
        <end position="333"/>
    </location>
</feature>
<feature type="compositionally biased region" description="Polar residues" evidence="4">
    <location>
        <begin position="1273"/>
        <end position="1291"/>
    </location>
</feature>
<dbReference type="Gene3D" id="1.25.40.20">
    <property type="entry name" value="Ankyrin repeat-containing domain"/>
    <property type="match status" value="1"/>
</dbReference>
<keyword evidence="6" id="KW-1185">Reference proteome</keyword>
<feature type="compositionally biased region" description="Basic residues" evidence="4">
    <location>
        <begin position="1590"/>
        <end position="1601"/>
    </location>
</feature>
<feature type="compositionally biased region" description="Basic residues" evidence="4">
    <location>
        <begin position="1672"/>
        <end position="1682"/>
    </location>
</feature>
<feature type="compositionally biased region" description="Basic and acidic residues" evidence="4">
    <location>
        <begin position="547"/>
        <end position="557"/>
    </location>
</feature>
<feature type="compositionally biased region" description="Low complexity" evidence="4">
    <location>
        <begin position="1093"/>
        <end position="1116"/>
    </location>
</feature>
<organism evidence="5 6">
    <name type="scientific">Apatococcus lobatus</name>
    <dbReference type="NCBI Taxonomy" id="904363"/>
    <lineage>
        <taxon>Eukaryota</taxon>
        <taxon>Viridiplantae</taxon>
        <taxon>Chlorophyta</taxon>
        <taxon>core chlorophytes</taxon>
        <taxon>Trebouxiophyceae</taxon>
        <taxon>Chlorellales</taxon>
        <taxon>Chlorellaceae</taxon>
        <taxon>Apatococcus</taxon>
    </lineage>
</organism>
<dbReference type="Gene3D" id="2.130.10.30">
    <property type="entry name" value="Regulator of chromosome condensation 1/beta-lactamase-inhibitor protein II"/>
    <property type="match status" value="2"/>
</dbReference>
<feature type="compositionally biased region" description="Low complexity" evidence="4">
    <location>
        <begin position="1299"/>
        <end position="1315"/>
    </location>
</feature>
<dbReference type="SUPFAM" id="SSF48403">
    <property type="entry name" value="Ankyrin repeat"/>
    <property type="match status" value="1"/>
</dbReference>
<feature type="compositionally biased region" description="Low complexity" evidence="4">
    <location>
        <begin position="1620"/>
        <end position="1629"/>
    </location>
</feature>
<dbReference type="PRINTS" id="PR00633">
    <property type="entry name" value="RCCNDNSATION"/>
</dbReference>
<comment type="caution">
    <text evidence="5">The sequence shown here is derived from an EMBL/GenBank/DDBJ whole genome shotgun (WGS) entry which is preliminary data.</text>
</comment>
<keyword evidence="2" id="KW-0040">ANK repeat</keyword>
<feature type="compositionally biased region" description="Polar residues" evidence="4">
    <location>
        <begin position="1051"/>
        <end position="1068"/>
    </location>
</feature>
<dbReference type="PROSITE" id="PS50297">
    <property type="entry name" value="ANK_REP_REGION"/>
    <property type="match status" value="2"/>
</dbReference>
<feature type="compositionally biased region" description="Basic residues" evidence="4">
    <location>
        <begin position="1630"/>
        <end position="1644"/>
    </location>
</feature>
<feature type="compositionally biased region" description="Polar residues" evidence="4">
    <location>
        <begin position="1608"/>
        <end position="1619"/>
    </location>
</feature>
<dbReference type="InterPro" id="IPR002110">
    <property type="entry name" value="Ankyrin_rpt"/>
</dbReference>
<evidence type="ECO:0000256" key="3">
    <source>
        <dbReference type="PROSITE-ProRule" id="PRU00235"/>
    </source>
</evidence>
<feature type="compositionally biased region" description="Polar residues" evidence="4">
    <location>
        <begin position="1180"/>
        <end position="1191"/>
    </location>
</feature>
<feature type="compositionally biased region" description="Low complexity" evidence="4">
    <location>
        <begin position="1458"/>
        <end position="1469"/>
    </location>
</feature>
<feature type="compositionally biased region" description="Low complexity" evidence="4">
    <location>
        <begin position="971"/>
        <end position="983"/>
    </location>
</feature>